<reference evidence="2" key="2">
    <citation type="submission" date="2023-06" db="EMBL/GenBank/DDBJ databases">
        <authorList>
            <person name="Ma L."/>
            <person name="Liu K.-W."/>
            <person name="Li Z."/>
            <person name="Hsiao Y.-Y."/>
            <person name="Qi Y."/>
            <person name="Fu T."/>
            <person name="Tang G."/>
            <person name="Zhang D."/>
            <person name="Sun W.-H."/>
            <person name="Liu D.-K."/>
            <person name="Li Y."/>
            <person name="Chen G.-Z."/>
            <person name="Liu X.-D."/>
            <person name="Liao X.-Y."/>
            <person name="Jiang Y.-T."/>
            <person name="Yu X."/>
            <person name="Hao Y."/>
            <person name="Huang J."/>
            <person name="Zhao X.-W."/>
            <person name="Ke S."/>
            <person name="Chen Y.-Y."/>
            <person name="Wu W.-L."/>
            <person name="Hsu J.-L."/>
            <person name="Lin Y.-F."/>
            <person name="Huang M.-D."/>
            <person name="Li C.-Y."/>
            <person name="Huang L."/>
            <person name="Wang Z.-W."/>
            <person name="Zhao X."/>
            <person name="Zhong W.-Y."/>
            <person name="Peng D.-H."/>
            <person name="Ahmad S."/>
            <person name="Lan S."/>
            <person name="Zhang J.-S."/>
            <person name="Tsai W.-C."/>
            <person name="Van De Peer Y."/>
            <person name="Liu Z.-J."/>
        </authorList>
    </citation>
    <scope>NUCLEOTIDE SEQUENCE</scope>
    <source>
        <strain evidence="2">CP</strain>
        <tissue evidence="2">Leaves</tissue>
    </source>
</reference>
<reference evidence="2" key="1">
    <citation type="journal article" date="2023" name="Nat. Commun.">
        <title>Diploid and tetraploid genomes of Acorus and the evolution of monocots.</title>
        <authorList>
            <person name="Ma L."/>
            <person name="Liu K.W."/>
            <person name="Li Z."/>
            <person name="Hsiao Y.Y."/>
            <person name="Qi Y."/>
            <person name="Fu T."/>
            <person name="Tang G.D."/>
            <person name="Zhang D."/>
            <person name="Sun W.H."/>
            <person name="Liu D.K."/>
            <person name="Li Y."/>
            <person name="Chen G.Z."/>
            <person name="Liu X.D."/>
            <person name="Liao X.Y."/>
            <person name="Jiang Y.T."/>
            <person name="Yu X."/>
            <person name="Hao Y."/>
            <person name="Huang J."/>
            <person name="Zhao X.W."/>
            <person name="Ke S."/>
            <person name="Chen Y.Y."/>
            <person name="Wu W.L."/>
            <person name="Hsu J.L."/>
            <person name="Lin Y.F."/>
            <person name="Huang M.D."/>
            <person name="Li C.Y."/>
            <person name="Huang L."/>
            <person name="Wang Z.W."/>
            <person name="Zhao X."/>
            <person name="Zhong W.Y."/>
            <person name="Peng D.H."/>
            <person name="Ahmad S."/>
            <person name="Lan S."/>
            <person name="Zhang J.S."/>
            <person name="Tsai W.C."/>
            <person name="Van de Peer Y."/>
            <person name="Liu Z.J."/>
        </authorList>
    </citation>
    <scope>NUCLEOTIDE SEQUENCE</scope>
    <source>
        <strain evidence="2">CP</strain>
    </source>
</reference>
<name>A0AAV9CA27_ACOCL</name>
<accession>A0AAV9CA27</accession>
<evidence type="ECO:0000313" key="2">
    <source>
        <dbReference type="EMBL" id="KAK1285414.1"/>
    </source>
</evidence>
<proteinExistence type="predicted"/>
<dbReference type="PANTHER" id="PTHR20938:SF0">
    <property type="entry name" value="INTEGRATOR COMPLEX SUBUNIT 4"/>
    <property type="match status" value="1"/>
</dbReference>
<protein>
    <recommendedName>
        <fullName evidence="4">ARM repeat superfamily protein</fullName>
    </recommendedName>
</protein>
<dbReference type="InterPro" id="IPR016024">
    <property type="entry name" value="ARM-type_fold"/>
</dbReference>
<dbReference type="SUPFAM" id="SSF48371">
    <property type="entry name" value="ARM repeat"/>
    <property type="match status" value="1"/>
</dbReference>
<sequence>MDKLIPNNLDHLLSPSMDRRRRLQSLTTASSSRLLPNSSSLQSLLRFISVEKDPHLIRHALRLVSRLSSPALRSFLFRNSADENFSPRIEAEAFAALVSVSSPFDDVDLLLSMVSSPVVAVRSLVLDHLSSTLDARRADLVVPLFLDCMADRYPSVRRAALDGLAALFAVGVDEARIEGFYDRAVERFQDRDEFVRSAAVGAVSQWAQMIKANKVEVDERLDLAFVQISSVARDTSVKVRLDAFSALGKLHLVSEVILLQSLSKKFLGVRNGKKAPGLGNGKESKFIVSSAAGIFIHGLEDEFYEVRRVACDSLGKHSIFSLQFADDALNLMMDMLNDDTMAVRLQTLESMFRMASCDRLNVQGKHMHMFLGVLADISTLIRHLARKVLRLMKLPEPDVFFRFSIDSLVTNLETYPEDEEDIFCTLFYISKNHGNFAVKYMKEFTEEAKPSCEGELRLDRPRVAAILVLALASSLLSERIIHDVPSGMFYCTVPLLGRISGFLGDVNERDSLLAHLCHFSGLPHLAASSFNDDEISLHPVRNVKDHEKRYEQVDCSLRFMNNEASEIFNTKRVAVMSQISTPFKEQMLKGVSGDEEATHAIKLVLKAVSQTWPFIQSRYMDEVLNTIRACEEELEMIGFYMHGSAGKYEFASLYIQFVFSGRFKHIKAELQVPGRNGIKFLYEKHNDDSFLE</sequence>
<dbReference type="Pfam" id="PF02985">
    <property type="entry name" value="HEAT"/>
    <property type="match status" value="1"/>
</dbReference>
<dbReference type="InterPro" id="IPR000357">
    <property type="entry name" value="HEAT"/>
</dbReference>
<dbReference type="AlphaFoldDB" id="A0AAV9CA27"/>
<dbReference type="GO" id="GO:0010496">
    <property type="term" value="P:intercellular transport"/>
    <property type="evidence" value="ECO:0007669"/>
    <property type="project" value="TreeGrafter"/>
</dbReference>
<dbReference type="Gene3D" id="1.25.10.10">
    <property type="entry name" value="Leucine-rich Repeat Variant"/>
    <property type="match status" value="1"/>
</dbReference>
<dbReference type="GO" id="GO:0005768">
    <property type="term" value="C:endosome"/>
    <property type="evidence" value="ECO:0007669"/>
    <property type="project" value="TreeGrafter"/>
</dbReference>
<dbReference type="InterPro" id="IPR011989">
    <property type="entry name" value="ARM-like"/>
</dbReference>
<evidence type="ECO:0008006" key="4">
    <source>
        <dbReference type="Google" id="ProtNLM"/>
    </source>
</evidence>
<organism evidence="2 3">
    <name type="scientific">Acorus calamus</name>
    <name type="common">Sweet flag</name>
    <dbReference type="NCBI Taxonomy" id="4465"/>
    <lineage>
        <taxon>Eukaryota</taxon>
        <taxon>Viridiplantae</taxon>
        <taxon>Streptophyta</taxon>
        <taxon>Embryophyta</taxon>
        <taxon>Tracheophyta</taxon>
        <taxon>Spermatophyta</taxon>
        <taxon>Magnoliopsida</taxon>
        <taxon>Liliopsida</taxon>
        <taxon>Acoraceae</taxon>
        <taxon>Acorus</taxon>
    </lineage>
</organism>
<evidence type="ECO:0000256" key="1">
    <source>
        <dbReference type="ARBA" id="ARBA00022737"/>
    </source>
</evidence>
<dbReference type="PANTHER" id="PTHR20938">
    <property type="entry name" value="INTEGRATOR COMPLEX SUBUNIT 4"/>
    <property type="match status" value="1"/>
</dbReference>
<dbReference type="EMBL" id="JAUJYO010000020">
    <property type="protein sequence ID" value="KAK1285414.1"/>
    <property type="molecule type" value="Genomic_DNA"/>
</dbReference>
<comment type="caution">
    <text evidence="2">The sequence shown here is derived from an EMBL/GenBank/DDBJ whole genome shotgun (WGS) entry which is preliminary data.</text>
</comment>
<gene>
    <name evidence="2" type="ORF">QJS10_CPB20g00816</name>
</gene>
<evidence type="ECO:0000313" key="3">
    <source>
        <dbReference type="Proteomes" id="UP001180020"/>
    </source>
</evidence>
<keyword evidence="1" id="KW-0677">Repeat</keyword>
<dbReference type="Proteomes" id="UP001180020">
    <property type="component" value="Unassembled WGS sequence"/>
</dbReference>
<keyword evidence="3" id="KW-1185">Reference proteome</keyword>